<keyword evidence="2" id="KW-0479">Metal-binding</keyword>
<dbReference type="EMBL" id="LNIX01000016">
    <property type="protein sequence ID" value="OXA45900.1"/>
    <property type="molecule type" value="Genomic_DNA"/>
</dbReference>
<dbReference type="PANTHER" id="PTHR34615">
    <property type="entry name" value="PX DOMAIN-CONTAINING PROTEIN"/>
    <property type="match status" value="1"/>
</dbReference>
<accession>A0A226DLA1</accession>
<evidence type="ECO:0000259" key="3">
    <source>
        <dbReference type="Pfam" id="PF13359"/>
    </source>
</evidence>
<dbReference type="InterPro" id="IPR027806">
    <property type="entry name" value="HARBI1_dom"/>
</dbReference>
<comment type="caution">
    <text evidence="4">The sequence shown here is derived from an EMBL/GenBank/DDBJ whole genome shotgun (WGS) entry which is preliminary data.</text>
</comment>
<keyword evidence="5" id="KW-1185">Reference proteome</keyword>
<proteinExistence type="predicted"/>
<dbReference type="PANTHER" id="PTHR34615:SF1">
    <property type="entry name" value="PX DOMAIN-CONTAINING PROTEIN"/>
    <property type="match status" value="1"/>
</dbReference>
<dbReference type="OMA" id="FRFQKED"/>
<feature type="domain" description="DDE Tnp4" evidence="3">
    <location>
        <begin position="169"/>
        <end position="305"/>
    </location>
</feature>
<dbReference type="Pfam" id="PF13359">
    <property type="entry name" value="DDE_Tnp_4"/>
    <property type="match status" value="1"/>
</dbReference>
<reference evidence="4 5" key="1">
    <citation type="submission" date="2015-12" db="EMBL/GenBank/DDBJ databases">
        <title>The genome of Folsomia candida.</title>
        <authorList>
            <person name="Faddeeva A."/>
            <person name="Derks M.F."/>
            <person name="Anvar Y."/>
            <person name="Smit S."/>
            <person name="Van Straalen N."/>
            <person name="Roelofs D."/>
        </authorList>
    </citation>
    <scope>NUCLEOTIDE SEQUENCE [LARGE SCALE GENOMIC DNA]</scope>
    <source>
        <strain evidence="4 5">VU population</strain>
        <tissue evidence="4">Whole body</tissue>
    </source>
</reference>
<dbReference type="OrthoDB" id="5978526at2759"/>
<dbReference type="Proteomes" id="UP000198287">
    <property type="component" value="Unassembled WGS sequence"/>
</dbReference>
<organism evidence="4 5">
    <name type="scientific">Folsomia candida</name>
    <name type="common">Springtail</name>
    <dbReference type="NCBI Taxonomy" id="158441"/>
    <lineage>
        <taxon>Eukaryota</taxon>
        <taxon>Metazoa</taxon>
        <taxon>Ecdysozoa</taxon>
        <taxon>Arthropoda</taxon>
        <taxon>Hexapoda</taxon>
        <taxon>Collembola</taxon>
        <taxon>Entomobryomorpha</taxon>
        <taxon>Isotomoidea</taxon>
        <taxon>Isotomidae</taxon>
        <taxon>Proisotominae</taxon>
        <taxon>Folsomia</taxon>
    </lineage>
</organism>
<evidence type="ECO:0000313" key="4">
    <source>
        <dbReference type="EMBL" id="OXA45900.1"/>
    </source>
</evidence>
<sequence>MSTLKFNSSLIKLGVLTGDCDAFLLAAAAKRINKFNKSTFFCFDEIEVSRFKLDFRFEKADILRLKSELRVPDVLKMPNRTEFSGLICLCVMLRRLAYPNRLSDLQKYFGFSPQDLSYIFNSMINHVYGNFYHLLTSLQLWWLSLEHLKEFSGALVRKGCPIPSCIGFIDGTLHKTCRPTRSQQEVYSGHKRSHGLKYQSVVTPNGMVANLYGPIPGRRHDSYMLHESGLLDKLAVHLGGQEMYLYGDSGYPLHRSLITPHIGNQLSDQQKLFNLTMSKLRVCVEWEFATILKNCQNCLYECQTSKYFGVKPPTLEEYLRNQNLN</sequence>
<evidence type="ECO:0000313" key="5">
    <source>
        <dbReference type="Proteomes" id="UP000198287"/>
    </source>
</evidence>
<dbReference type="GO" id="GO:0046872">
    <property type="term" value="F:metal ion binding"/>
    <property type="evidence" value="ECO:0007669"/>
    <property type="project" value="UniProtKB-KW"/>
</dbReference>
<dbReference type="AlphaFoldDB" id="A0A226DLA1"/>
<evidence type="ECO:0000256" key="2">
    <source>
        <dbReference type="ARBA" id="ARBA00022723"/>
    </source>
</evidence>
<name>A0A226DLA1_FOLCA</name>
<evidence type="ECO:0000256" key="1">
    <source>
        <dbReference type="ARBA" id="ARBA00001968"/>
    </source>
</evidence>
<comment type="cofactor">
    <cofactor evidence="1">
        <name>a divalent metal cation</name>
        <dbReference type="ChEBI" id="CHEBI:60240"/>
    </cofactor>
</comment>
<protein>
    <submittedName>
        <fullName evidence="4">Putative nuclease HARBI1</fullName>
    </submittedName>
</protein>
<gene>
    <name evidence="4" type="ORF">Fcan01_19149</name>
</gene>